<comment type="caution">
    <text evidence="1">The sequence shown here is derived from an EMBL/GenBank/DDBJ whole genome shotgun (WGS) entry which is preliminary data.</text>
</comment>
<proteinExistence type="predicted"/>
<name>A0ACB9LGL4_9MYRT</name>
<keyword evidence="2" id="KW-1185">Reference proteome</keyword>
<evidence type="ECO:0000313" key="1">
    <source>
        <dbReference type="EMBL" id="KAI4310652.1"/>
    </source>
</evidence>
<accession>A0ACB9LGL4</accession>
<gene>
    <name evidence="1" type="ORF">MLD38_035615</name>
</gene>
<organism evidence="1 2">
    <name type="scientific">Melastoma candidum</name>
    <dbReference type="NCBI Taxonomy" id="119954"/>
    <lineage>
        <taxon>Eukaryota</taxon>
        <taxon>Viridiplantae</taxon>
        <taxon>Streptophyta</taxon>
        <taxon>Embryophyta</taxon>
        <taxon>Tracheophyta</taxon>
        <taxon>Spermatophyta</taxon>
        <taxon>Magnoliopsida</taxon>
        <taxon>eudicotyledons</taxon>
        <taxon>Gunneridae</taxon>
        <taxon>Pentapetalae</taxon>
        <taxon>rosids</taxon>
        <taxon>malvids</taxon>
        <taxon>Myrtales</taxon>
        <taxon>Melastomataceae</taxon>
        <taxon>Melastomatoideae</taxon>
        <taxon>Melastomateae</taxon>
        <taxon>Melastoma</taxon>
    </lineage>
</organism>
<dbReference type="Proteomes" id="UP001057402">
    <property type="component" value="Chromosome 11"/>
</dbReference>
<dbReference type="EMBL" id="CM042890">
    <property type="protein sequence ID" value="KAI4310652.1"/>
    <property type="molecule type" value="Genomic_DNA"/>
</dbReference>
<sequence length="438" mass="49133">MAEEDSSAMNLDLNLGPALGPNAEPMPGVDANLDHWIEAPYHRLRDVARLRAHQRRWRRFRVSPERQNIPMDLSEFMVGEQEGVVLQASEGSMVQEGGVDELEKACENVVVNLEDGGGLDAKGDSVKGTENDGSFFDCNICFDLAKEPVVSCCGHLFCWPCLYRWLHVNTDIKECPVCKGEVTVKNVTPIYGRGNGKPKLEEDASGDIPLRPQARRIESFRQTLHRTALNFPMEEMIRRLRSRFDLTRDLVQSSESADIREVAERNASRINRLSNDFRENAARTSSLIDRLLSTRLRREEISVAPDEAVDLMQSRNVNPEVREVRRLHSLLLRRSHAHRNSTGSSLSSTLGSTERILEYLHTHSSGRNQEHHPPGDDRDSVSSVAAVINSESQVDTAVEIDSMVSLSTSTSRQRADGSSRASDMDSGDSRPPRRRRLN</sequence>
<evidence type="ECO:0000313" key="2">
    <source>
        <dbReference type="Proteomes" id="UP001057402"/>
    </source>
</evidence>
<reference evidence="2" key="1">
    <citation type="journal article" date="2023" name="Front. Plant Sci.">
        <title>Chromosomal-level genome assembly of Melastoma candidum provides insights into trichome evolution.</title>
        <authorList>
            <person name="Zhong Y."/>
            <person name="Wu W."/>
            <person name="Sun C."/>
            <person name="Zou P."/>
            <person name="Liu Y."/>
            <person name="Dai S."/>
            <person name="Zhou R."/>
        </authorList>
    </citation>
    <scope>NUCLEOTIDE SEQUENCE [LARGE SCALE GENOMIC DNA]</scope>
</reference>
<protein>
    <submittedName>
        <fullName evidence="1">Uncharacterized protein</fullName>
    </submittedName>
</protein>